<dbReference type="AlphaFoldDB" id="A0A8S1N8H7"/>
<reference evidence="1" key="1">
    <citation type="submission" date="2021-01" db="EMBL/GenBank/DDBJ databases">
        <authorList>
            <consortium name="Genoscope - CEA"/>
            <person name="William W."/>
        </authorList>
    </citation>
    <scope>NUCLEOTIDE SEQUENCE</scope>
</reference>
<accession>A0A8S1N8H7</accession>
<comment type="caution">
    <text evidence="1">The sequence shown here is derived from an EMBL/GenBank/DDBJ whole genome shotgun (WGS) entry which is preliminary data.</text>
</comment>
<keyword evidence="2" id="KW-1185">Reference proteome</keyword>
<name>A0A8S1N8H7_9CILI</name>
<proteinExistence type="predicted"/>
<evidence type="ECO:0000313" key="1">
    <source>
        <dbReference type="EMBL" id="CAD8085763.1"/>
    </source>
</evidence>
<dbReference type="EMBL" id="CAJJDN010000049">
    <property type="protein sequence ID" value="CAD8085763.1"/>
    <property type="molecule type" value="Genomic_DNA"/>
</dbReference>
<protein>
    <submittedName>
        <fullName evidence="1">Uncharacterized protein</fullName>
    </submittedName>
</protein>
<dbReference type="Proteomes" id="UP000692954">
    <property type="component" value="Unassembled WGS sequence"/>
</dbReference>
<sequence>MDIRFGFKQISRTNILKRSLQYRKIYILKEITFNLERICKKLEYQNSNDSPKIVEDLNQNSKFPNKTIINLNFQKALYKEIKLFLLNIQLYKFMNVLIFVKEFQQSMINYQIQQHSKLYQLIIKFNVIQPMMIHRRYQKLKGKRIQYVNFMMLFLCILICLI</sequence>
<organism evidence="1 2">
    <name type="scientific">Paramecium sonneborni</name>
    <dbReference type="NCBI Taxonomy" id="65129"/>
    <lineage>
        <taxon>Eukaryota</taxon>
        <taxon>Sar</taxon>
        <taxon>Alveolata</taxon>
        <taxon>Ciliophora</taxon>
        <taxon>Intramacronucleata</taxon>
        <taxon>Oligohymenophorea</taxon>
        <taxon>Peniculida</taxon>
        <taxon>Parameciidae</taxon>
        <taxon>Paramecium</taxon>
    </lineage>
</organism>
<evidence type="ECO:0000313" key="2">
    <source>
        <dbReference type="Proteomes" id="UP000692954"/>
    </source>
</evidence>
<gene>
    <name evidence="1" type="ORF">PSON_ATCC_30995.1.T0490004</name>
</gene>